<sequence length="219" mass="24607">MTPLPPIAAPIMILQVCHLSSVSVVQRTALHGGPLCISLLGGDQMIILSNLLDISLRCSSCMRVQLQTKIEEFTKNIVCMVDPLPLTLLLGFPRRPRRGLAILSLEHRWRPEWDYLFQERTGLLKMRVGWVVSDYRRGRGGQGAVALPDSIASWEFSPLFFNRLGSRLSLSTPLESRYNAYLQQERGSCRSFSTMAAPIRSSDVASDDLVDPLRRVLRL</sequence>
<evidence type="ECO:0000313" key="1">
    <source>
        <dbReference type="EMBL" id="KAK7350128.1"/>
    </source>
</evidence>
<comment type="caution">
    <text evidence="1">The sequence shown here is derived from an EMBL/GenBank/DDBJ whole genome shotgun (WGS) entry which is preliminary data.</text>
</comment>
<accession>A0AAN9MDY4</accession>
<protein>
    <submittedName>
        <fullName evidence="1">Uncharacterized protein</fullName>
    </submittedName>
</protein>
<dbReference type="EMBL" id="JAYMYQ010000002">
    <property type="protein sequence ID" value="KAK7350128.1"/>
    <property type="molecule type" value="Genomic_DNA"/>
</dbReference>
<dbReference type="Proteomes" id="UP001367508">
    <property type="component" value="Unassembled WGS sequence"/>
</dbReference>
<reference evidence="1 2" key="1">
    <citation type="submission" date="2024-01" db="EMBL/GenBank/DDBJ databases">
        <title>The genomes of 5 underutilized Papilionoideae crops provide insights into root nodulation and disease resistanc.</title>
        <authorList>
            <person name="Jiang F."/>
        </authorList>
    </citation>
    <scope>NUCLEOTIDE SEQUENCE [LARGE SCALE GENOMIC DNA]</scope>
    <source>
        <strain evidence="1">LVBAO_FW01</strain>
        <tissue evidence="1">Leaves</tissue>
    </source>
</reference>
<gene>
    <name evidence="1" type="ORF">VNO77_08269</name>
</gene>
<keyword evidence="2" id="KW-1185">Reference proteome</keyword>
<name>A0AAN9MDY4_CANGL</name>
<evidence type="ECO:0000313" key="2">
    <source>
        <dbReference type="Proteomes" id="UP001367508"/>
    </source>
</evidence>
<organism evidence="1 2">
    <name type="scientific">Canavalia gladiata</name>
    <name type="common">Sword bean</name>
    <name type="synonym">Dolichos gladiatus</name>
    <dbReference type="NCBI Taxonomy" id="3824"/>
    <lineage>
        <taxon>Eukaryota</taxon>
        <taxon>Viridiplantae</taxon>
        <taxon>Streptophyta</taxon>
        <taxon>Embryophyta</taxon>
        <taxon>Tracheophyta</taxon>
        <taxon>Spermatophyta</taxon>
        <taxon>Magnoliopsida</taxon>
        <taxon>eudicotyledons</taxon>
        <taxon>Gunneridae</taxon>
        <taxon>Pentapetalae</taxon>
        <taxon>rosids</taxon>
        <taxon>fabids</taxon>
        <taxon>Fabales</taxon>
        <taxon>Fabaceae</taxon>
        <taxon>Papilionoideae</taxon>
        <taxon>50 kb inversion clade</taxon>
        <taxon>NPAAA clade</taxon>
        <taxon>indigoferoid/millettioid clade</taxon>
        <taxon>Phaseoleae</taxon>
        <taxon>Canavalia</taxon>
    </lineage>
</organism>
<dbReference type="AlphaFoldDB" id="A0AAN9MDY4"/>
<proteinExistence type="predicted"/>